<sequence>MDAHEQEKLSLNNRSFERSLSVDHVEELSSDNQTLSLSNWNSKEFVLQSEINPDNPLKIKISHKRKQTLSVDNIVARKKKKQVIRQDNYVEANTSEHVLTNMMSFNDFCRQKHLGKNAKSQRLYNIFLQANRVDESSCEQGSNNELSTRSVGNNCLNQAVQRLKTYENFCQENNFENNGKTQELYIKYIENNDQPVFSNRINFRQFSERRHLSRDANNRRYFFTDSQDSERQIEFRINNQERFRSYRKALPDSAREQRLQEDKNRKTNAKQNRNKRQLRARTKILTNNQRVCRQFGNFKASIAEGVEPFSCGPMDFECEACHALHYRSEKALVGIDGQVNTFSSCCANGKVLIDMNVECPDFLRDYLTGNDAKSSMFRKIIMKLNTLLSFGYHFKRFPSLPGVYNYRVQGEFKQVLPRYLTPKDGEKPAFGQMYILETEECLNLINSNINFSDDEKKMVIDFHNFVKENNLFVQRSLSYPKI</sequence>
<dbReference type="Proteomes" id="UP000887576">
    <property type="component" value="Unplaced"/>
</dbReference>
<dbReference type="WBParaSite" id="JU765_v2.g4644.t1">
    <property type="protein sequence ID" value="JU765_v2.g4644.t1"/>
    <property type="gene ID" value="JU765_v2.g4644"/>
</dbReference>
<name>A0AC34R8N0_9BILA</name>
<reference evidence="2" key="1">
    <citation type="submission" date="2022-11" db="UniProtKB">
        <authorList>
            <consortium name="WormBaseParasite"/>
        </authorList>
    </citation>
    <scope>IDENTIFICATION</scope>
</reference>
<organism evidence="1 2">
    <name type="scientific">Panagrolaimus sp. JU765</name>
    <dbReference type="NCBI Taxonomy" id="591449"/>
    <lineage>
        <taxon>Eukaryota</taxon>
        <taxon>Metazoa</taxon>
        <taxon>Ecdysozoa</taxon>
        <taxon>Nematoda</taxon>
        <taxon>Chromadorea</taxon>
        <taxon>Rhabditida</taxon>
        <taxon>Tylenchina</taxon>
        <taxon>Panagrolaimomorpha</taxon>
        <taxon>Panagrolaimoidea</taxon>
        <taxon>Panagrolaimidae</taxon>
        <taxon>Panagrolaimus</taxon>
    </lineage>
</organism>
<protein>
    <submittedName>
        <fullName evidence="2">Uncharacterized protein</fullName>
    </submittedName>
</protein>
<evidence type="ECO:0000313" key="2">
    <source>
        <dbReference type="WBParaSite" id="JU765_v2.g4644.t1"/>
    </source>
</evidence>
<proteinExistence type="predicted"/>
<evidence type="ECO:0000313" key="1">
    <source>
        <dbReference type="Proteomes" id="UP000887576"/>
    </source>
</evidence>
<accession>A0AC34R8N0</accession>